<feature type="compositionally biased region" description="Polar residues" evidence="7">
    <location>
        <begin position="68"/>
        <end position="91"/>
    </location>
</feature>
<dbReference type="InterPro" id="IPR049899">
    <property type="entry name" value="Znf_C2HC_C3H"/>
</dbReference>
<reference evidence="9" key="1">
    <citation type="submission" date="2020-05" db="UniProtKB">
        <authorList>
            <consortium name="EnsemblMetazoa"/>
        </authorList>
    </citation>
    <scope>IDENTIFICATION</scope>
    <source>
        <strain evidence="9">USDA</strain>
    </source>
</reference>
<comment type="similarity">
    <text evidence="1">Belongs to the ZC2HC1 family.</text>
</comment>
<evidence type="ECO:0000256" key="3">
    <source>
        <dbReference type="ARBA" id="ARBA00022771"/>
    </source>
</evidence>
<keyword evidence="5" id="KW-0175">Coiled coil</keyword>
<protein>
    <recommendedName>
        <fullName evidence="8">C2HC/C3H-type domain-containing protein</fullName>
    </recommendedName>
</protein>
<evidence type="ECO:0000256" key="1">
    <source>
        <dbReference type="ARBA" id="ARBA00010843"/>
    </source>
</evidence>
<dbReference type="VEuPathDB" id="VectorBase:SCAU004267"/>
<evidence type="ECO:0000256" key="4">
    <source>
        <dbReference type="ARBA" id="ARBA00022833"/>
    </source>
</evidence>
<dbReference type="AlphaFoldDB" id="A0A1I8P2P7"/>
<feature type="region of interest" description="Disordered" evidence="7">
    <location>
        <begin position="1"/>
        <end position="98"/>
    </location>
</feature>
<gene>
    <name evidence="9" type="primary">106083771</name>
</gene>
<dbReference type="Gene3D" id="3.30.160.60">
    <property type="entry name" value="Classic Zinc Finger"/>
    <property type="match status" value="2"/>
</dbReference>
<evidence type="ECO:0000256" key="2">
    <source>
        <dbReference type="ARBA" id="ARBA00022723"/>
    </source>
</evidence>
<keyword evidence="4" id="KW-0862">Zinc</keyword>
<evidence type="ECO:0000256" key="7">
    <source>
        <dbReference type="SAM" id="MobiDB-lite"/>
    </source>
</evidence>
<evidence type="ECO:0000313" key="10">
    <source>
        <dbReference type="Proteomes" id="UP000095300"/>
    </source>
</evidence>
<dbReference type="PANTHER" id="PTHR14649:SF1">
    <property type="entry name" value="ZINC FINGER C2HC DOMAIN-CONTAINING PROTEIN 1C"/>
    <property type="match status" value="1"/>
</dbReference>
<evidence type="ECO:0000259" key="8">
    <source>
        <dbReference type="PROSITE" id="PS52027"/>
    </source>
</evidence>
<evidence type="ECO:0000313" key="9">
    <source>
        <dbReference type="EnsemblMetazoa" id="SCAU004267-PA"/>
    </source>
</evidence>
<dbReference type="PANTHER" id="PTHR14649">
    <property type="entry name" value="ZINC FINGER C2HC DOMAIN-CONTAINING PROTEIN 1C"/>
    <property type="match status" value="1"/>
</dbReference>
<feature type="region of interest" description="Disordered" evidence="7">
    <location>
        <begin position="262"/>
        <end position="283"/>
    </location>
</feature>
<proteinExistence type="inferred from homology"/>
<feature type="region of interest" description="Disordered" evidence="7">
    <location>
        <begin position="228"/>
        <end position="247"/>
    </location>
</feature>
<evidence type="ECO:0000256" key="5">
    <source>
        <dbReference type="ARBA" id="ARBA00023054"/>
    </source>
</evidence>
<organism evidence="9 10">
    <name type="scientific">Stomoxys calcitrans</name>
    <name type="common">Stable fly</name>
    <name type="synonym">Conops calcitrans</name>
    <dbReference type="NCBI Taxonomy" id="35570"/>
    <lineage>
        <taxon>Eukaryota</taxon>
        <taxon>Metazoa</taxon>
        <taxon>Ecdysozoa</taxon>
        <taxon>Arthropoda</taxon>
        <taxon>Hexapoda</taxon>
        <taxon>Insecta</taxon>
        <taxon>Pterygota</taxon>
        <taxon>Neoptera</taxon>
        <taxon>Endopterygota</taxon>
        <taxon>Diptera</taxon>
        <taxon>Brachycera</taxon>
        <taxon>Muscomorpha</taxon>
        <taxon>Muscoidea</taxon>
        <taxon>Muscidae</taxon>
        <taxon>Stomoxys</taxon>
    </lineage>
</organism>
<name>A0A1I8P2P7_STOCA</name>
<feature type="compositionally biased region" description="Low complexity" evidence="7">
    <location>
        <begin position="36"/>
        <end position="67"/>
    </location>
</feature>
<keyword evidence="3 6" id="KW-0863">Zinc-finger</keyword>
<keyword evidence="2" id="KW-0479">Metal-binding</keyword>
<dbReference type="PROSITE" id="PS52027">
    <property type="entry name" value="ZF_C2HC_C3H"/>
    <property type="match status" value="2"/>
</dbReference>
<keyword evidence="10" id="KW-1185">Reference proteome</keyword>
<dbReference type="Pfam" id="PF13913">
    <property type="entry name" value="zf-C2HC_2"/>
    <property type="match status" value="2"/>
</dbReference>
<evidence type="ECO:0000256" key="6">
    <source>
        <dbReference type="PROSITE-ProRule" id="PRU01371"/>
    </source>
</evidence>
<dbReference type="GO" id="GO:0008270">
    <property type="term" value="F:zinc ion binding"/>
    <property type="evidence" value="ECO:0007669"/>
    <property type="project" value="UniProtKB-KW"/>
</dbReference>
<feature type="domain" description="C2HC/C3H-type" evidence="8">
    <location>
        <begin position="244"/>
        <end position="273"/>
    </location>
</feature>
<dbReference type="Proteomes" id="UP000095300">
    <property type="component" value="Unassembled WGS sequence"/>
</dbReference>
<dbReference type="EnsemblMetazoa" id="SCAU004267-RA">
    <property type="protein sequence ID" value="SCAU004267-PA"/>
    <property type="gene ID" value="SCAU004267"/>
</dbReference>
<accession>A0A1I8P2P7</accession>
<feature type="compositionally biased region" description="Low complexity" evidence="7">
    <location>
        <begin position="1"/>
        <end position="19"/>
    </location>
</feature>
<feature type="compositionally biased region" description="Basic residues" evidence="7">
    <location>
        <begin position="273"/>
        <end position="283"/>
    </location>
</feature>
<sequence>MGPLVSDNNNNSRSSNGRSPASTNGIRLNPVITKKSPSTTASRTTAQPRTSSSASRTSTMSRTSTITNGSSKSPAKTNSTTSPAISTSKGLKTTAKGVNGKPATFVMAVKPPPRIKTPPPGMAACQYCQRNFNEDRLQKHEDVCRKMTSTKRKIFDASKHRVKGTEAEKYVAKKGKLTAAPKISPVIAAVKNNAQADGSKKSNWRKKHEEFINAIREAKKVQAYLAKGGKLSDLPPPPPSENPDYIQCPHCNRRFNESAAERHIPKCANMQHNKPKPVQKKRY</sequence>
<feature type="domain" description="C2HC/C3H-type" evidence="8">
    <location>
        <begin position="121"/>
        <end position="150"/>
    </location>
</feature>
<dbReference type="InterPro" id="IPR026104">
    <property type="entry name" value="ZNF_C2HC_dom_1C"/>
</dbReference>